<feature type="transmembrane region" description="Helical" evidence="9">
    <location>
        <begin position="110"/>
        <end position="131"/>
    </location>
</feature>
<sequence>MSLIFRLAGQRCNSQFLKNSNGLISCIRPVTLKATNVSPPSKEGHDERNMKLKRPQSPHLTIYAPQLTSLLSISHRATGIVLSGYAIGLGLGAIVLPESIPHYIDCLHEMGPAAVSFVKFSLSFPMAYHFWNGIRHLIWDTGKMLTIPQVYTTGYIMLAVTFATAGFLTVM</sequence>
<dbReference type="NCBIfam" id="TIGR02970">
    <property type="entry name" value="succ_dehyd_cytB"/>
    <property type="match status" value="1"/>
</dbReference>
<dbReference type="Proteomes" id="UP001153636">
    <property type="component" value="Chromosome 8"/>
</dbReference>
<dbReference type="PROSITE" id="PS01001">
    <property type="entry name" value="SDH_CYT_2"/>
    <property type="match status" value="1"/>
</dbReference>
<dbReference type="OrthoDB" id="588261at2759"/>
<organism evidence="10 11">
    <name type="scientific">Psylliodes chrysocephalus</name>
    <dbReference type="NCBI Taxonomy" id="3402493"/>
    <lineage>
        <taxon>Eukaryota</taxon>
        <taxon>Metazoa</taxon>
        <taxon>Ecdysozoa</taxon>
        <taxon>Arthropoda</taxon>
        <taxon>Hexapoda</taxon>
        <taxon>Insecta</taxon>
        <taxon>Pterygota</taxon>
        <taxon>Neoptera</taxon>
        <taxon>Endopterygota</taxon>
        <taxon>Coleoptera</taxon>
        <taxon>Polyphaga</taxon>
        <taxon>Cucujiformia</taxon>
        <taxon>Chrysomeloidea</taxon>
        <taxon>Chrysomelidae</taxon>
        <taxon>Galerucinae</taxon>
        <taxon>Alticini</taxon>
        <taxon>Psylliodes</taxon>
    </lineage>
</organism>
<dbReference type="InterPro" id="IPR014314">
    <property type="entry name" value="Succ_DH_cytb556"/>
</dbReference>
<keyword evidence="5" id="KW-0479">Metal-binding</keyword>
<evidence type="ECO:0000256" key="9">
    <source>
        <dbReference type="SAM" id="Phobius"/>
    </source>
</evidence>
<name>A0A9P0D929_9CUCU</name>
<evidence type="ECO:0008006" key="12">
    <source>
        <dbReference type="Google" id="ProtNLM"/>
    </source>
</evidence>
<keyword evidence="11" id="KW-1185">Reference proteome</keyword>
<evidence type="ECO:0000256" key="8">
    <source>
        <dbReference type="ARBA" id="ARBA00023136"/>
    </source>
</evidence>
<dbReference type="Gene3D" id="1.20.1300.10">
    <property type="entry name" value="Fumarate reductase/succinate dehydrogenase, transmembrane subunit"/>
    <property type="match status" value="1"/>
</dbReference>
<dbReference type="SUPFAM" id="SSF81343">
    <property type="entry name" value="Fumarate reductase respiratory complex transmembrane subunits"/>
    <property type="match status" value="1"/>
</dbReference>
<dbReference type="Pfam" id="PF01127">
    <property type="entry name" value="Sdh_cyt"/>
    <property type="match status" value="1"/>
</dbReference>
<dbReference type="GO" id="GO:0006099">
    <property type="term" value="P:tricarboxylic acid cycle"/>
    <property type="evidence" value="ECO:0007669"/>
    <property type="project" value="InterPro"/>
</dbReference>
<evidence type="ECO:0000256" key="6">
    <source>
        <dbReference type="ARBA" id="ARBA00022989"/>
    </source>
</evidence>
<dbReference type="CDD" id="cd03499">
    <property type="entry name" value="SQR_TypeC_SdhC"/>
    <property type="match status" value="1"/>
</dbReference>
<evidence type="ECO:0000256" key="7">
    <source>
        <dbReference type="ARBA" id="ARBA00023004"/>
    </source>
</evidence>
<keyword evidence="7" id="KW-0408">Iron</keyword>
<dbReference type="GO" id="GO:0005739">
    <property type="term" value="C:mitochondrion"/>
    <property type="evidence" value="ECO:0007669"/>
    <property type="project" value="GOC"/>
</dbReference>
<evidence type="ECO:0000256" key="2">
    <source>
        <dbReference type="ARBA" id="ARBA00005163"/>
    </source>
</evidence>
<dbReference type="GO" id="GO:0006121">
    <property type="term" value="P:mitochondrial electron transport, succinate to ubiquinone"/>
    <property type="evidence" value="ECO:0007669"/>
    <property type="project" value="TreeGrafter"/>
</dbReference>
<evidence type="ECO:0000256" key="3">
    <source>
        <dbReference type="ARBA" id="ARBA00022617"/>
    </source>
</evidence>
<reference evidence="10" key="1">
    <citation type="submission" date="2022-01" db="EMBL/GenBank/DDBJ databases">
        <authorList>
            <person name="King R."/>
        </authorList>
    </citation>
    <scope>NUCLEOTIDE SEQUENCE</scope>
</reference>
<accession>A0A9P0D929</accession>
<dbReference type="FunFam" id="1.20.1300.10:FF:000011">
    <property type="entry name" value="Succinate dehydrogenase cytochrome b560 subunit"/>
    <property type="match status" value="1"/>
</dbReference>
<gene>
    <name evidence="10" type="ORF">PSYICH_LOCUS14747</name>
</gene>
<dbReference type="GO" id="GO:0046872">
    <property type="term" value="F:metal ion binding"/>
    <property type="evidence" value="ECO:0007669"/>
    <property type="project" value="UniProtKB-KW"/>
</dbReference>
<feature type="transmembrane region" description="Helical" evidence="9">
    <location>
        <begin position="77"/>
        <end position="98"/>
    </location>
</feature>
<keyword evidence="4 9" id="KW-0812">Transmembrane</keyword>
<comment type="subcellular location">
    <subcellularLocation>
        <location evidence="1">Membrane</location>
        <topology evidence="1">Multi-pass membrane protein</topology>
    </subcellularLocation>
</comment>
<evidence type="ECO:0000256" key="4">
    <source>
        <dbReference type="ARBA" id="ARBA00022692"/>
    </source>
</evidence>
<comment type="pathway">
    <text evidence="2">Carbohydrate metabolism; tricarboxylic acid cycle.</text>
</comment>
<evidence type="ECO:0000313" key="10">
    <source>
        <dbReference type="EMBL" id="CAH1114204.1"/>
    </source>
</evidence>
<evidence type="ECO:0000313" key="11">
    <source>
        <dbReference type="Proteomes" id="UP001153636"/>
    </source>
</evidence>
<proteinExistence type="predicted"/>
<dbReference type="GO" id="GO:0009055">
    <property type="term" value="F:electron transfer activity"/>
    <property type="evidence" value="ECO:0007669"/>
    <property type="project" value="InterPro"/>
</dbReference>
<evidence type="ECO:0000256" key="1">
    <source>
        <dbReference type="ARBA" id="ARBA00004141"/>
    </source>
</evidence>
<keyword evidence="6 9" id="KW-1133">Transmembrane helix</keyword>
<dbReference type="AlphaFoldDB" id="A0A9P0D929"/>
<keyword evidence="3" id="KW-0349">Heme</keyword>
<dbReference type="EMBL" id="OV651820">
    <property type="protein sequence ID" value="CAH1114204.1"/>
    <property type="molecule type" value="Genomic_DNA"/>
</dbReference>
<keyword evidence="8 9" id="KW-0472">Membrane</keyword>
<protein>
    <recommendedName>
        <fullName evidence="12">Succinate dehydrogenase cytochrome b560 subunit, mitochondrial</fullName>
    </recommendedName>
</protein>
<dbReference type="InterPro" id="IPR018495">
    <property type="entry name" value="Succ_DH_cyt_bsu_CS"/>
</dbReference>
<feature type="transmembrane region" description="Helical" evidence="9">
    <location>
        <begin position="151"/>
        <end position="170"/>
    </location>
</feature>
<dbReference type="GO" id="GO:0016020">
    <property type="term" value="C:membrane"/>
    <property type="evidence" value="ECO:0007669"/>
    <property type="project" value="UniProtKB-SubCell"/>
</dbReference>
<dbReference type="InterPro" id="IPR034804">
    <property type="entry name" value="SQR/QFR_C/D"/>
</dbReference>
<dbReference type="PANTHER" id="PTHR10978:SF5">
    <property type="entry name" value="SUCCINATE DEHYDROGENASE CYTOCHROME B560 SUBUNIT, MITOCHONDRIAL"/>
    <property type="match status" value="1"/>
</dbReference>
<evidence type="ECO:0000256" key="5">
    <source>
        <dbReference type="ARBA" id="ARBA00022723"/>
    </source>
</evidence>
<dbReference type="PANTHER" id="PTHR10978">
    <property type="entry name" value="SUCCINATE DEHYDROGENASE CYTOCHROME B560 SUBUNIT"/>
    <property type="match status" value="1"/>
</dbReference>
<dbReference type="InterPro" id="IPR000701">
    <property type="entry name" value="SuccDH_FuR_B_TM-su"/>
</dbReference>